<feature type="region of interest" description="Disordered" evidence="1">
    <location>
        <begin position="36"/>
        <end position="80"/>
    </location>
</feature>
<dbReference type="AlphaFoldDB" id="A0A914QJV0"/>
<name>A0A914QJV0_9BILA</name>
<dbReference type="Proteomes" id="UP000887578">
    <property type="component" value="Unplaced"/>
</dbReference>
<sequence length="468" mass="52582">MFNANNGSRGGQGGEDYARTLFDALDPAIRNLIIEEARRRDTPQSPTYDDWDFQDTPSTSRGPFQTSTSRGNFHMEEQSAEPRYRVYSFDSISSINIEPAGSLEASHATQSDNVSTSANAQHPSTSDNLPTENVQLRSTSGNASTSDSQSTDALPSSTHESDIPAARDSVYCREDGPLTLHENQRMSRRLPFLIERHASGTQPWVTKLVIEQCCIVISLDSNETITISCDCVNLGKLMNECQAAPAITLESKAFKKQIFFINTETLRRFFYYSASVYIIGQFAVESLERFIPCLRAQQINVHRWIISHAGRLGSITRAGIPAAMENFYFDTRGTDNTTLVDNLYRVYKDVYEDVHHATPFLVNFQLIVNDFCALGDALDAQIERILQMLKCDVQATAAVLFSIPGDDDIYVELTNKRFIYSHYGRIEALDGTNYMVDYWKKKEDGKTLVFGFKSSRSATNEYITIDPQ</sequence>
<organism evidence="2 3">
    <name type="scientific">Panagrolaimus davidi</name>
    <dbReference type="NCBI Taxonomy" id="227884"/>
    <lineage>
        <taxon>Eukaryota</taxon>
        <taxon>Metazoa</taxon>
        <taxon>Ecdysozoa</taxon>
        <taxon>Nematoda</taxon>
        <taxon>Chromadorea</taxon>
        <taxon>Rhabditida</taxon>
        <taxon>Tylenchina</taxon>
        <taxon>Panagrolaimomorpha</taxon>
        <taxon>Panagrolaimoidea</taxon>
        <taxon>Panagrolaimidae</taxon>
        <taxon>Panagrolaimus</taxon>
    </lineage>
</organism>
<proteinExistence type="predicted"/>
<feature type="compositionally biased region" description="Polar residues" evidence="1">
    <location>
        <begin position="107"/>
        <end position="158"/>
    </location>
</feature>
<reference evidence="3" key="1">
    <citation type="submission" date="2022-11" db="UniProtKB">
        <authorList>
            <consortium name="WormBaseParasite"/>
        </authorList>
    </citation>
    <scope>IDENTIFICATION</scope>
</reference>
<feature type="region of interest" description="Disordered" evidence="1">
    <location>
        <begin position="103"/>
        <end position="168"/>
    </location>
</feature>
<accession>A0A914QJV0</accession>
<evidence type="ECO:0000313" key="2">
    <source>
        <dbReference type="Proteomes" id="UP000887578"/>
    </source>
</evidence>
<feature type="compositionally biased region" description="Polar residues" evidence="1">
    <location>
        <begin position="55"/>
        <end position="71"/>
    </location>
</feature>
<keyword evidence="2" id="KW-1185">Reference proteome</keyword>
<evidence type="ECO:0000256" key="1">
    <source>
        <dbReference type="SAM" id="MobiDB-lite"/>
    </source>
</evidence>
<protein>
    <submittedName>
        <fullName evidence="3">Uncharacterized protein</fullName>
    </submittedName>
</protein>
<evidence type="ECO:0000313" key="3">
    <source>
        <dbReference type="WBParaSite" id="PDA_v2.g29920.t1"/>
    </source>
</evidence>
<dbReference type="WBParaSite" id="PDA_v2.g29920.t1">
    <property type="protein sequence ID" value="PDA_v2.g29920.t1"/>
    <property type="gene ID" value="PDA_v2.g29920"/>
</dbReference>